<evidence type="ECO:0000256" key="2">
    <source>
        <dbReference type="ARBA" id="ARBA00022527"/>
    </source>
</evidence>
<comment type="caution">
    <text evidence="15">The sequence shown here is derived from an EMBL/GenBank/DDBJ whole genome shotgun (WGS) entry which is preliminary data.</text>
</comment>
<dbReference type="InterPro" id="IPR000719">
    <property type="entry name" value="Prot_kinase_dom"/>
</dbReference>
<keyword evidence="9 13" id="KW-1133">Transmembrane helix</keyword>
<dbReference type="InterPro" id="IPR008271">
    <property type="entry name" value="Ser/Thr_kinase_AS"/>
</dbReference>
<dbReference type="GO" id="GO:0004714">
    <property type="term" value="F:transmembrane receptor protein tyrosine kinase activity"/>
    <property type="evidence" value="ECO:0007669"/>
    <property type="project" value="InterPro"/>
</dbReference>
<feature type="binding site" evidence="12">
    <location>
        <position position="483"/>
    </location>
    <ligand>
        <name>ATP</name>
        <dbReference type="ChEBI" id="CHEBI:30616"/>
    </ligand>
</feature>
<dbReference type="Pfam" id="PF07714">
    <property type="entry name" value="PK_Tyr_Ser-Thr"/>
    <property type="match status" value="1"/>
</dbReference>
<dbReference type="Pfam" id="PF12819">
    <property type="entry name" value="Malectin_like"/>
    <property type="match status" value="1"/>
</dbReference>
<keyword evidence="3" id="KW-0808">Transferase</keyword>
<dbReference type="PROSITE" id="PS00108">
    <property type="entry name" value="PROTEIN_KINASE_ST"/>
    <property type="match status" value="1"/>
</dbReference>
<sequence length="789" mass="87488">MATLICNRIQHFLFTLLFLIQLSLLHFISLSYTIPNNYFINCGSDNNVTEPESDHVFVGESYSEAGFSRRTKIYTNQSLVPSPLYQTARIFTQTYSWYAFNLQTTGTYIIRLHFFAFASSPRNLSSAKFNVSVPNFWLLRNFDARNCTNTALVKEFLLHISNGTFKITFAPLSQSFAFVNAIELFILPLGFVPDKIAIFSYGTNGGLSSYPSSMQEQLLETVHRINVGGENVTRGIDNLWRSWVSDDAYLLNPENAKNSTPYNSSIKYHVGDDSDGINSDKFIAPNVVYQTAKEIINRNLDKNVLGPLPSPYYHDHVVHSDNSGVMKISVGPDKTAELISAFLNGVEIMKLSSSSDSVPFEGESEPKDNHLPVVVGAVLGGLVLVCVVVVGFLWRLRTRKRKAVENSDWLPVHVNAVGSSHSRLTEGTIQGSTLPNINLGLKISLVDILSATSNFDAKEIIGRGGFGNVYKGVLKNGLKVAVKRSQPGSGQGLPEFQTEIMVLSKIHHLHLVSLVGYCDERNEMILVYEYMEKGTVRDHLYNTDSPTLSWMQRLEICIGAARGLHYLHKGASGGIIHRDVKSSNILLDENYVAKVADFGLSKTGPLDDNQSYISTDVKGTFGYLDPEYFRSEQLTEKSDVYSFGVVLLEVLCARSAIDPLLPRDQANLAEWGILCKNKGILEEIIDPSINAQINPNSLRKFSETFEKCLQEDGCDRPTMSDVLWDLEYALQLQRGAIQREPHEDSSSSASASLQLHNARLLPSLSALSEADDMSIVKGDESETAADSVL</sequence>
<keyword evidence="8 12" id="KW-0067">ATP-binding</keyword>
<gene>
    <name evidence="15" type="ORF">LLUT_LOCUS31835</name>
</gene>
<evidence type="ECO:0000256" key="3">
    <source>
        <dbReference type="ARBA" id="ARBA00022679"/>
    </source>
</evidence>
<keyword evidence="4 13" id="KW-0812">Transmembrane</keyword>
<evidence type="ECO:0000313" key="16">
    <source>
        <dbReference type="Proteomes" id="UP001497480"/>
    </source>
</evidence>
<dbReference type="FunFam" id="2.60.120.430:FF:000005">
    <property type="entry name" value="Putative receptor-like protein kinase"/>
    <property type="match status" value="1"/>
</dbReference>
<dbReference type="FunFam" id="3.30.200.20:FF:000039">
    <property type="entry name" value="receptor-like protein kinase FERONIA"/>
    <property type="match status" value="1"/>
</dbReference>
<evidence type="ECO:0000256" key="13">
    <source>
        <dbReference type="SAM" id="Phobius"/>
    </source>
</evidence>
<evidence type="ECO:0000256" key="5">
    <source>
        <dbReference type="ARBA" id="ARBA00022729"/>
    </source>
</evidence>
<evidence type="ECO:0000256" key="4">
    <source>
        <dbReference type="ARBA" id="ARBA00022692"/>
    </source>
</evidence>
<evidence type="ECO:0000256" key="12">
    <source>
        <dbReference type="PROSITE-ProRule" id="PRU10141"/>
    </source>
</evidence>
<evidence type="ECO:0000259" key="14">
    <source>
        <dbReference type="PROSITE" id="PS50011"/>
    </source>
</evidence>
<dbReference type="FunFam" id="1.10.510.10:FF:000252">
    <property type="entry name" value="Receptor-like protein kinase FERONIA"/>
    <property type="match status" value="1"/>
</dbReference>
<evidence type="ECO:0000256" key="1">
    <source>
        <dbReference type="ARBA" id="ARBA00004479"/>
    </source>
</evidence>
<evidence type="ECO:0000256" key="7">
    <source>
        <dbReference type="ARBA" id="ARBA00022777"/>
    </source>
</evidence>
<keyword evidence="2" id="KW-0723">Serine/threonine-protein kinase</keyword>
<name>A0AAV1YCU5_LUPLU</name>
<evidence type="ECO:0000256" key="8">
    <source>
        <dbReference type="ARBA" id="ARBA00022840"/>
    </source>
</evidence>
<dbReference type="PROSITE" id="PS00107">
    <property type="entry name" value="PROTEIN_KINASE_ATP"/>
    <property type="match status" value="1"/>
</dbReference>
<evidence type="ECO:0000313" key="15">
    <source>
        <dbReference type="EMBL" id="CAL0330775.1"/>
    </source>
</evidence>
<dbReference type="InterPro" id="IPR017441">
    <property type="entry name" value="Protein_kinase_ATP_BS"/>
</dbReference>
<organism evidence="15 16">
    <name type="scientific">Lupinus luteus</name>
    <name type="common">European yellow lupine</name>
    <dbReference type="NCBI Taxonomy" id="3873"/>
    <lineage>
        <taxon>Eukaryota</taxon>
        <taxon>Viridiplantae</taxon>
        <taxon>Streptophyta</taxon>
        <taxon>Embryophyta</taxon>
        <taxon>Tracheophyta</taxon>
        <taxon>Spermatophyta</taxon>
        <taxon>Magnoliopsida</taxon>
        <taxon>eudicotyledons</taxon>
        <taxon>Gunneridae</taxon>
        <taxon>Pentapetalae</taxon>
        <taxon>rosids</taxon>
        <taxon>fabids</taxon>
        <taxon>Fabales</taxon>
        <taxon>Fabaceae</taxon>
        <taxon>Papilionoideae</taxon>
        <taxon>50 kb inversion clade</taxon>
        <taxon>genistoids sensu lato</taxon>
        <taxon>core genistoids</taxon>
        <taxon>Genisteae</taxon>
        <taxon>Lupinus</taxon>
    </lineage>
</organism>
<accession>A0AAV1YCU5</accession>
<proteinExistence type="predicted"/>
<dbReference type="SUPFAM" id="SSF56112">
    <property type="entry name" value="Protein kinase-like (PK-like)"/>
    <property type="match status" value="1"/>
</dbReference>
<keyword evidence="16" id="KW-1185">Reference proteome</keyword>
<dbReference type="EMBL" id="CAXHTB010000023">
    <property type="protein sequence ID" value="CAL0330775.1"/>
    <property type="molecule type" value="Genomic_DNA"/>
</dbReference>
<dbReference type="InterPro" id="IPR001245">
    <property type="entry name" value="Ser-Thr/Tyr_kinase_cat_dom"/>
</dbReference>
<keyword evidence="11" id="KW-0325">Glycoprotein</keyword>
<keyword evidence="6 12" id="KW-0547">Nucleotide-binding</keyword>
<dbReference type="SMART" id="SM00220">
    <property type="entry name" value="S_TKc"/>
    <property type="match status" value="1"/>
</dbReference>
<feature type="transmembrane region" description="Helical" evidence="13">
    <location>
        <begin position="12"/>
        <end position="34"/>
    </location>
</feature>
<dbReference type="InterPro" id="IPR045272">
    <property type="entry name" value="ANXUR1/2-like"/>
</dbReference>
<keyword evidence="7" id="KW-0418">Kinase</keyword>
<dbReference type="GO" id="GO:0005886">
    <property type="term" value="C:plasma membrane"/>
    <property type="evidence" value="ECO:0007669"/>
    <property type="project" value="TreeGrafter"/>
</dbReference>
<dbReference type="Proteomes" id="UP001497480">
    <property type="component" value="Unassembled WGS sequence"/>
</dbReference>
<dbReference type="PANTHER" id="PTHR27003:SF398">
    <property type="entry name" value="PROTEIN KINASE DOMAIN-CONTAINING PROTEIN"/>
    <property type="match status" value="1"/>
</dbReference>
<keyword evidence="10 13" id="KW-0472">Membrane</keyword>
<dbReference type="PANTHER" id="PTHR27003">
    <property type="entry name" value="OS07G0166700 PROTEIN"/>
    <property type="match status" value="1"/>
</dbReference>
<dbReference type="GO" id="GO:0005524">
    <property type="term" value="F:ATP binding"/>
    <property type="evidence" value="ECO:0007669"/>
    <property type="project" value="UniProtKB-UniRule"/>
</dbReference>
<evidence type="ECO:0000256" key="6">
    <source>
        <dbReference type="ARBA" id="ARBA00022741"/>
    </source>
</evidence>
<feature type="domain" description="Protein kinase" evidence="14">
    <location>
        <begin position="455"/>
        <end position="729"/>
    </location>
</feature>
<feature type="transmembrane region" description="Helical" evidence="13">
    <location>
        <begin position="373"/>
        <end position="394"/>
    </location>
</feature>
<dbReference type="GO" id="GO:0004674">
    <property type="term" value="F:protein serine/threonine kinase activity"/>
    <property type="evidence" value="ECO:0007669"/>
    <property type="project" value="UniProtKB-KW"/>
</dbReference>
<dbReference type="GO" id="GO:0009506">
    <property type="term" value="C:plasmodesma"/>
    <property type="evidence" value="ECO:0007669"/>
    <property type="project" value="TreeGrafter"/>
</dbReference>
<dbReference type="Gene3D" id="3.30.200.20">
    <property type="entry name" value="Phosphorylase Kinase, domain 1"/>
    <property type="match status" value="1"/>
</dbReference>
<dbReference type="AlphaFoldDB" id="A0AAV1YCU5"/>
<reference evidence="15 16" key="1">
    <citation type="submission" date="2024-03" db="EMBL/GenBank/DDBJ databases">
        <authorList>
            <person name="Martinez-Hernandez J."/>
        </authorList>
    </citation>
    <scope>NUCLEOTIDE SEQUENCE [LARGE SCALE GENOMIC DNA]</scope>
</reference>
<dbReference type="Gene3D" id="1.10.510.10">
    <property type="entry name" value="Transferase(Phosphotransferase) domain 1"/>
    <property type="match status" value="1"/>
</dbReference>
<dbReference type="PROSITE" id="PS50011">
    <property type="entry name" value="PROTEIN_KINASE_DOM"/>
    <property type="match status" value="1"/>
</dbReference>
<protein>
    <recommendedName>
        <fullName evidence="14">Protein kinase domain-containing protein</fullName>
    </recommendedName>
</protein>
<evidence type="ECO:0000256" key="9">
    <source>
        <dbReference type="ARBA" id="ARBA00022989"/>
    </source>
</evidence>
<dbReference type="CDD" id="cd14066">
    <property type="entry name" value="STKc_IRAK"/>
    <property type="match status" value="1"/>
</dbReference>
<evidence type="ECO:0000256" key="11">
    <source>
        <dbReference type="ARBA" id="ARBA00023180"/>
    </source>
</evidence>
<dbReference type="Gene3D" id="2.60.120.430">
    <property type="entry name" value="Galactose-binding lectin"/>
    <property type="match status" value="1"/>
</dbReference>
<evidence type="ECO:0000256" key="10">
    <source>
        <dbReference type="ARBA" id="ARBA00023136"/>
    </source>
</evidence>
<dbReference type="InterPro" id="IPR024788">
    <property type="entry name" value="Malectin-like_Carb-bd_dom"/>
</dbReference>
<dbReference type="InterPro" id="IPR011009">
    <property type="entry name" value="Kinase-like_dom_sf"/>
</dbReference>
<keyword evidence="5" id="KW-0732">Signal</keyword>
<comment type="subcellular location">
    <subcellularLocation>
        <location evidence="1">Membrane</location>
        <topology evidence="1">Single-pass type I membrane protein</topology>
    </subcellularLocation>
</comment>